<accession>A0A5B9P7C2</accession>
<feature type="compositionally biased region" description="Polar residues" evidence="1">
    <location>
        <begin position="652"/>
        <end position="661"/>
    </location>
</feature>
<feature type="region of interest" description="Disordered" evidence="1">
    <location>
        <begin position="49"/>
        <end position="306"/>
    </location>
</feature>
<dbReference type="AlphaFoldDB" id="A0A5B9P7C2"/>
<feature type="compositionally biased region" description="Low complexity" evidence="1">
    <location>
        <begin position="272"/>
        <end position="286"/>
    </location>
</feature>
<feature type="compositionally biased region" description="Polar residues" evidence="1">
    <location>
        <begin position="208"/>
        <end position="233"/>
    </location>
</feature>
<organism evidence="2 3">
    <name type="scientific">Mariniblastus fucicola</name>
    <dbReference type="NCBI Taxonomy" id="980251"/>
    <lineage>
        <taxon>Bacteria</taxon>
        <taxon>Pseudomonadati</taxon>
        <taxon>Planctomycetota</taxon>
        <taxon>Planctomycetia</taxon>
        <taxon>Pirellulales</taxon>
        <taxon>Pirellulaceae</taxon>
        <taxon>Mariniblastus</taxon>
    </lineage>
</organism>
<dbReference type="KEGG" id="mff:MFFC18_07010"/>
<feature type="compositionally biased region" description="Polar residues" evidence="1">
    <location>
        <begin position="291"/>
        <end position="303"/>
    </location>
</feature>
<feature type="compositionally biased region" description="Gly residues" evidence="1">
    <location>
        <begin position="837"/>
        <end position="848"/>
    </location>
</feature>
<dbReference type="RefSeq" id="WP_075085215.1">
    <property type="nucleotide sequence ID" value="NZ_CP042912.1"/>
</dbReference>
<evidence type="ECO:0000313" key="3">
    <source>
        <dbReference type="Proteomes" id="UP000322214"/>
    </source>
</evidence>
<reference evidence="2 3" key="1">
    <citation type="submission" date="2019-08" db="EMBL/GenBank/DDBJ databases">
        <title>Deep-cultivation of Planctomycetes and their phenomic and genomic characterization uncovers novel biology.</title>
        <authorList>
            <person name="Wiegand S."/>
            <person name="Jogler M."/>
            <person name="Boedeker C."/>
            <person name="Pinto D."/>
            <person name="Vollmers J."/>
            <person name="Rivas-Marin E."/>
            <person name="Kohn T."/>
            <person name="Peeters S.H."/>
            <person name="Heuer A."/>
            <person name="Rast P."/>
            <person name="Oberbeckmann S."/>
            <person name="Bunk B."/>
            <person name="Jeske O."/>
            <person name="Meyerdierks A."/>
            <person name="Storesund J.E."/>
            <person name="Kallscheuer N."/>
            <person name="Luecker S."/>
            <person name="Lage O.M."/>
            <person name="Pohl T."/>
            <person name="Merkel B.J."/>
            <person name="Hornburger P."/>
            <person name="Mueller R.-W."/>
            <person name="Bruemmer F."/>
            <person name="Labrenz M."/>
            <person name="Spormann A.M."/>
            <person name="Op den Camp H."/>
            <person name="Overmann J."/>
            <person name="Amann R."/>
            <person name="Jetten M.S.M."/>
            <person name="Mascher T."/>
            <person name="Medema M.H."/>
            <person name="Devos D.P."/>
            <person name="Kaster A.-K."/>
            <person name="Ovreas L."/>
            <person name="Rohde M."/>
            <person name="Galperin M.Y."/>
            <person name="Jogler C."/>
        </authorList>
    </citation>
    <scope>NUCLEOTIDE SEQUENCE [LARGE SCALE GENOMIC DNA]</scope>
    <source>
        <strain evidence="2 3">FC18</strain>
    </source>
</reference>
<dbReference type="Proteomes" id="UP000322214">
    <property type="component" value="Chromosome"/>
</dbReference>
<gene>
    <name evidence="2" type="ORF">MFFC18_07010</name>
</gene>
<evidence type="ECO:0000256" key="1">
    <source>
        <dbReference type="SAM" id="MobiDB-lite"/>
    </source>
</evidence>
<feature type="compositionally biased region" description="Low complexity" evidence="1">
    <location>
        <begin position="82"/>
        <end position="95"/>
    </location>
</feature>
<feature type="compositionally biased region" description="Polar residues" evidence="1">
    <location>
        <begin position="739"/>
        <end position="748"/>
    </location>
</feature>
<feature type="compositionally biased region" description="Polar residues" evidence="1">
    <location>
        <begin position="118"/>
        <end position="127"/>
    </location>
</feature>
<evidence type="ECO:0000313" key="2">
    <source>
        <dbReference type="EMBL" id="QEG20850.1"/>
    </source>
</evidence>
<dbReference type="EMBL" id="CP042912">
    <property type="protein sequence ID" value="QEG20850.1"/>
    <property type="molecule type" value="Genomic_DNA"/>
</dbReference>
<feature type="compositionally biased region" description="Low complexity" evidence="1">
    <location>
        <begin position="777"/>
        <end position="810"/>
    </location>
</feature>
<feature type="compositionally biased region" description="Polar residues" evidence="1">
    <location>
        <begin position="242"/>
        <end position="251"/>
    </location>
</feature>
<proteinExistence type="predicted"/>
<sequence length="867" mass="90987">MSKREARISDLLLRSFTAVLACSCVVLNVGPTLAQDKGFSIFEDAADASSKGPVVSPQEAFTGPETTLPKSQFGTFGNTTPSTAGSSNVGSNGAGKPQLNGARAIGTYSQDGRKMFSQPPSSQSGNVRQLKPFTGNTLRPSDRPEPDEEANDSQPAPIVVGDFPKSTRRLGSAASESATENPAVAQQESKSKVAQVTFQDGGFIPSSRPASTGGSRFNPTPENSFGQTETPSNRFGAPAAQARSTFPPSTGQPRQRSQPLSPSPSQRREPSRLAPTQASAATQPPAIQRRNGFSTLGSSQTQRPPADRTAVLPTMMQNNGMQRNAAANARPASTSKAVSGSNAAKQLLTAWVESSSKLKLPGKQVKLHEFLAQPIRGSRKDAINQYWITFSDMANHQLAIEQSRWLDSIASPRQPTDQSVLAAAQQAARNRILLTEIQLAKSQSILGDYLPNFRDKNGNSIPVLPADVPWVGKLNTNLKKYQSRGIVPVRFNSIDEILPKARQLIANSADAVSAAGRAAEQAKQAMSTGNSPVANVLEAARIKSKNEEDFLGTVTGYNRAITDYVLSVRQDIYQPKRLASVLIGRKSVEPTLAKTKKQTPEEDVDPMASVAKPKMRQVATEKSAREPSVEGKSAYQLQNTTPTAPPAVKKSPFSQASISQPTSPPAEKQQKFDYGPTKESAAAAKFDPATVQAELPMQQTEQAGNSPGYSGNASRATPGQDRTAMGGGRQRLGARGQDDSTFGQSASTAPRPVEQRSAPAGRQDAASASGRFGGAGAFPKSTQPAAAPASGSGFSPGSTTPPASPATSAPKVSNPFSDTASPPADSTGDATTFNRFKGGGAGTFGGGATPQPSAASRFGAPGSTTRR</sequence>
<feature type="compositionally biased region" description="Polar residues" evidence="1">
    <location>
        <begin position="174"/>
        <end position="198"/>
    </location>
</feature>
<feature type="compositionally biased region" description="Polar residues" evidence="1">
    <location>
        <begin position="64"/>
        <end position="81"/>
    </location>
</feature>
<keyword evidence="3" id="KW-1185">Reference proteome</keyword>
<feature type="compositionally biased region" description="Low complexity" evidence="1">
    <location>
        <begin position="252"/>
        <end position="265"/>
    </location>
</feature>
<feature type="compositionally biased region" description="Polar residues" evidence="1">
    <location>
        <begin position="697"/>
        <end position="717"/>
    </location>
</feature>
<name>A0A5B9P7C2_9BACT</name>
<protein>
    <submittedName>
        <fullName evidence="2">Uncharacterized protein</fullName>
    </submittedName>
</protein>
<feature type="region of interest" description="Disordered" evidence="1">
    <location>
        <begin position="592"/>
        <end position="867"/>
    </location>
</feature>